<gene>
    <name evidence="1" type="ORF">DFO68_1424</name>
</gene>
<reference evidence="1 2" key="1">
    <citation type="submission" date="2019-03" db="EMBL/GenBank/DDBJ databases">
        <title>Freshwater and sediment microbial communities from various areas in North America, analyzing microbe dynamics in response to fracking.</title>
        <authorList>
            <person name="Lamendella R."/>
        </authorList>
    </citation>
    <scope>NUCLEOTIDE SEQUENCE [LARGE SCALE GENOMIC DNA]</scope>
    <source>
        <strain evidence="1 2">1_TX</strain>
    </source>
</reference>
<sequence>MYAVEFETDIRDGIVKIPEEHERLKNAHARVVVLVEEPEADTEVRAFSEHSAGTIDEWRALSEDEVWT</sequence>
<evidence type="ECO:0000313" key="2">
    <source>
        <dbReference type="Proteomes" id="UP000295150"/>
    </source>
</evidence>
<protein>
    <submittedName>
        <fullName evidence="1">Uncharacterized protein</fullName>
    </submittedName>
</protein>
<dbReference type="RefSeq" id="WP_133484441.1">
    <property type="nucleotide sequence ID" value="NZ_SNWH01000042.1"/>
</dbReference>
<dbReference type="EMBL" id="SNWH01000042">
    <property type="protein sequence ID" value="TDN95750.1"/>
    <property type="molecule type" value="Genomic_DNA"/>
</dbReference>
<dbReference type="Proteomes" id="UP000295150">
    <property type="component" value="Unassembled WGS sequence"/>
</dbReference>
<keyword evidence="2" id="KW-1185">Reference proteome</keyword>
<organism evidence="1 2">
    <name type="scientific">Halomonas ventosae</name>
    <dbReference type="NCBI Taxonomy" id="229007"/>
    <lineage>
        <taxon>Bacteria</taxon>
        <taxon>Pseudomonadati</taxon>
        <taxon>Pseudomonadota</taxon>
        <taxon>Gammaproteobacteria</taxon>
        <taxon>Oceanospirillales</taxon>
        <taxon>Halomonadaceae</taxon>
        <taxon>Halomonas</taxon>
    </lineage>
</organism>
<accession>A0A4R6GMI3</accession>
<dbReference type="OrthoDB" id="5616219at2"/>
<comment type="caution">
    <text evidence="1">The sequence shown here is derived from an EMBL/GenBank/DDBJ whole genome shotgun (WGS) entry which is preliminary data.</text>
</comment>
<proteinExistence type="predicted"/>
<dbReference type="AlphaFoldDB" id="A0A4R6GMI3"/>
<evidence type="ECO:0000313" key="1">
    <source>
        <dbReference type="EMBL" id="TDN95750.1"/>
    </source>
</evidence>
<name>A0A4R6GMI3_9GAMM</name>